<dbReference type="EMBL" id="PRDS01000009">
    <property type="protein sequence ID" value="PPB79749.1"/>
    <property type="molecule type" value="Genomic_DNA"/>
</dbReference>
<reference evidence="1 2" key="1">
    <citation type="submission" date="2018-01" db="EMBL/GenBank/DDBJ databases">
        <title>Genomic Encyclopedia of Archaeal and Bacterial Type Strains, Phase II (KMG-II): from individual species to whole genera.</title>
        <authorList>
            <person name="Goeker M."/>
        </authorList>
    </citation>
    <scope>NUCLEOTIDE SEQUENCE [LARGE SCALE GENOMIC DNA]</scope>
    <source>
        <strain evidence="1 2">DSM 12048</strain>
    </source>
</reference>
<keyword evidence="2" id="KW-1185">Reference proteome</keyword>
<comment type="caution">
    <text evidence="1">The sequence shown here is derived from an EMBL/GenBank/DDBJ whole genome shotgun (WGS) entry which is preliminary data.</text>
</comment>
<dbReference type="OrthoDB" id="5720638at2"/>
<dbReference type="AlphaFoldDB" id="A0A2S5JED1"/>
<evidence type="ECO:0000313" key="2">
    <source>
        <dbReference type="Proteomes" id="UP000239736"/>
    </source>
</evidence>
<protein>
    <submittedName>
        <fullName evidence="1">Uncharacterized protein</fullName>
    </submittedName>
</protein>
<evidence type="ECO:0000313" key="1">
    <source>
        <dbReference type="EMBL" id="PPB79749.1"/>
    </source>
</evidence>
<dbReference type="RefSeq" id="WP_104072231.1">
    <property type="nucleotide sequence ID" value="NZ_PRDS01000009.1"/>
</dbReference>
<sequence length="573" mass="62539">MMLNIPSAVLKRRKQTQPPVSASLFSVTVPAGTVGSDLSGYPLMLDFGTFPASFWSSPNLRSDGGNLRAFADQAMTTPLPLDVTAFYPSLQRGRAFVRVPTLGASQATTIFLAITDPANTAPAVTDPIGRNAVWADYEVVWVFPQTVNRTGKTYTQGGTTPSWHAWKRDLYHEFPGNPHQGIAVDGAGNIITIDTNYLRRHVWPNLTTVVASNADPCGAVRTATGSTVDHLCDGTIIGDELWVPVNNYPAQSPYQEYLAVFDVATLALKRTYNLSGLAGEQISGITYVPGQARLYGCNYETGQRLHKYDLNGTYHGAVTLSAAQINAQGITWIGDRFILSCDQSGNPLYEVWTDGTVNTTPVYNRPTTGTNEGVAWDGTYLWIMDGDGDAERLMIDPARHDWARLHYATFWAELAPAAQWSMGAEVWWQHPAGDLQQAFLSYDGGASSNMEHLIYDEGPDKLGMWNSSDGWLYTSPAVNPAGYEKFAIAGWHDGTNGRKLFVNGTVTGFDSATAVRPNTASAKFRLNGHSLGQVGEAYYQYAWLRHDIVPDAWIAAVHDNMQAPGAFYSVSAI</sequence>
<organism evidence="1 2">
    <name type="scientific">Albidovulum inexpectatum</name>
    <dbReference type="NCBI Taxonomy" id="196587"/>
    <lineage>
        <taxon>Bacteria</taxon>
        <taxon>Pseudomonadati</taxon>
        <taxon>Pseudomonadota</taxon>
        <taxon>Alphaproteobacteria</taxon>
        <taxon>Rhodobacterales</taxon>
        <taxon>Paracoccaceae</taxon>
        <taxon>Albidovulum</taxon>
    </lineage>
</organism>
<gene>
    <name evidence="1" type="ORF">LV82_02540</name>
</gene>
<proteinExistence type="predicted"/>
<accession>A0A2S5JED1</accession>
<name>A0A2S5JED1_9RHOB</name>
<dbReference type="SUPFAM" id="SSF50960">
    <property type="entry name" value="TolB, C-terminal domain"/>
    <property type="match status" value="1"/>
</dbReference>
<dbReference type="Proteomes" id="UP000239736">
    <property type="component" value="Unassembled WGS sequence"/>
</dbReference>